<reference evidence="8 9" key="2">
    <citation type="journal article" date="2010" name="Stand. Genomic Sci.">
        <title>Complete genome sequence of Gordonia bronchialis type strain (3410).</title>
        <authorList>
            <person name="Ivanova N."/>
            <person name="Sikorski J."/>
            <person name="Jando M."/>
            <person name="Lapidus A."/>
            <person name="Nolan M."/>
            <person name="Lucas S."/>
            <person name="Del Rio T.G."/>
            <person name="Tice H."/>
            <person name="Copeland A."/>
            <person name="Cheng J.F."/>
            <person name="Chen F."/>
            <person name="Bruce D."/>
            <person name="Goodwin L."/>
            <person name="Pitluck S."/>
            <person name="Mavromatis K."/>
            <person name="Ovchinnikova G."/>
            <person name="Pati A."/>
            <person name="Chen A."/>
            <person name="Palaniappan K."/>
            <person name="Land M."/>
            <person name="Hauser L."/>
            <person name="Chang Y.J."/>
            <person name="Jeffries C.D."/>
            <person name="Chain P."/>
            <person name="Saunders E."/>
            <person name="Han C."/>
            <person name="Detter J.C."/>
            <person name="Brettin T."/>
            <person name="Rohde M."/>
            <person name="Goker M."/>
            <person name="Bristow J."/>
            <person name="Eisen J.A."/>
            <person name="Markowitz V."/>
            <person name="Hugenholtz P."/>
            <person name="Klenk H.P."/>
            <person name="Kyrpides N.C."/>
        </authorList>
    </citation>
    <scope>NUCLEOTIDE SEQUENCE [LARGE SCALE GENOMIC DNA]</scope>
    <source>
        <strain evidence="9">ATCC 25592 / DSM 43247 / BCRC 13721 / JCM 3198 / KCTC 3076 / NBRC 16047 / NCTC 10667</strain>
    </source>
</reference>
<dbReference type="Pfam" id="PF00005">
    <property type="entry name" value="ABC_tran"/>
    <property type="match status" value="1"/>
</dbReference>
<gene>
    <name evidence="8" type="ordered locus">Gbro_4507</name>
</gene>
<evidence type="ECO:0000313" key="8">
    <source>
        <dbReference type="EMBL" id="ACY23640.1"/>
    </source>
</evidence>
<dbReference type="PROSITE" id="PS51866">
    <property type="entry name" value="MOP"/>
    <property type="match status" value="1"/>
</dbReference>
<evidence type="ECO:0000256" key="3">
    <source>
        <dbReference type="ARBA" id="ARBA00022741"/>
    </source>
</evidence>
<dbReference type="InterPro" id="IPR027417">
    <property type="entry name" value="P-loop_NTPase"/>
</dbReference>
<evidence type="ECO:0000256" key="2">
    <source>
        <dbReference type="ARBA" id="ARBA00022505"/>
    </source>
</evidence>
<dbReference type="Gene3D" id="2.40.50.100">
    <property type="match status" value="1"/>
</dbReference>
<dbReference type="eggNOG" id="COG3842">
    <property type="taxonomic scope" value="Bacteria"/>
</dbReference>
<name>D0L6T0_GORB4</name>
<evidence type="ECO:0000256" key="1">
    <source>
        <dbReference type="ARBA" id="ARBA00022448"/>
    </source>
</evidence>
<dbReference type="Gene3D" id="3.40.50.300">
    <property type="entry name" value="P-loop containing nucleotide triphosphate hydrolases"/>
    <property type="match status" value="1"/>
</dbReference>
<reference evidence="9" key="1">
    <citation type="submission" date="2009-10" db="EMBL/GenBank/DDBJ databases">
        <title>The complete chromosome of Gordonia bronchialis DSM 43247.</title>
        <authorList>
            <consortium name="US DOE Joint Genome Institute (JGI-PGF)"/>
            <person name="Lucas S."/>
            <person name="Copeland A."/>
            <person name="Lapidus A."/>
            <person name="Glavina del Rio T."/>
            <person name="Dalin E."/>
            <person name="Tice H."/>
            <person name="Bruce D."/>
            <person name="Goodwin L."/>
            <person name="Pitluck S."/>
            <person name="Kyrpides N."/>
            <person name="Mavromatis K."/>
            <person name="Ivanova N."/>
            <person name="Ovchinnikova G."/>
            <person name="Saunders E."/>
            <person name="Brettin T."/>
            <person name="Detter J.C."/>
            <person name="Han C."/>
            <person name="Larimer F."/>
            <person name="Land M."/>
            <person name="Hauser L."/>
            <person name="Markowitz V."/>
            <person name="Cheng J.-F."/>
            <person name="Hugenholtz P."/>
            <person name="Woyke T."/>
            <person name="Wu D."/>
            <person name="Jando M."/>
            <person name="Schneider S."/>
            <person name="Goeker M."/>
            <person name="Klenk H.-P."/>
            <person name="Eisen J.A."/>
        </authorList>
    </citation>
    <scope>NUCLEOTIDE SEQUENCE [LARGE SCALE GENOMIC DNA]</scope>
    <source>
        <strain evidence="9">ATCC 25592 / DSM 43247 / BCRC 13721 / JCM 3198 / KCTC 3076 / NBRC 16047 / NCTC 10667</strain>
    </source>
</reference>
<feature type="domain" description="Mop" evidence="7">
    <location>
        <begin position="292"/>
        <end position="357"/>
    </location>
</feature>
<organism evidence="8 9">
    <name type="scientific">Gordonia bronchialis (strain ATCC 25592 / DSM 43247 / BCRC 13721 / JCM 3198 / KCTC 3076 / NBRC 16047 / NCTC 10667)</name>
    <name type="common">Rhodococcus bronchialis</name>
    <dbReference type="NCBI Taxonomy" id="526226"/>
    <lineage>
        <taxon>Bacteria</taxon>
        <taxon>Bacillati</taxon>
        <taxon>Actinomycetota</taxon>
        <taxon>Actinomycetes</taxon>
        <taxon>Mycobacteriales</taxon>
        <taxon>Gordoniaceae</taxon>
        <taxon>Gordonia</taxon>
    </lineage>
</organism>
<dbReference type="InterPro" id="IPR050093">
    <property type="entry name" value="ABC_SmlMolc_Importer"/>
</dbReference>
<dbReference type="PANTHER" id="PTHR42781">
    <property type="entry name" value="SPERMIDINE/PUTRESCINE IMPORT ATP-BINDING PROTEIN POTA"/>
    <property type="match status" value="1"/>
</dbReference>
<dbReference type="PANTHER" id="PTHR42781:SF4">
    <property type="entry name" value="SPERMIDINE_PUTRESCINE IMPORT ATP-BINDING PROTEIN POTA"/>
    <property type="match status" value="1"/>
</dbReference>
<dbReference type="InterPro" id="IPR004606">
    <property type="entry name" value="Mop_domain"/>
</dbReference>
<dbReference type="SUPFAM" id="SSF50331">
    <property type="entry name" value="MOP-like"/>
    <property type="match status" value="1"/>
</dbReference>
<dbReference type="SMART" id="SM00382">
    <property type="entry name" value="AAA"/>
    <property type="match status" value="1"/>
</dbReference>
<dbReference type="InterPro" id="IPR003593">
    <property type="entry name" value="AAA+_ATPase"/>
</dbReference>
<dbReference type="PROSITE" id="PS50893">
    <property type="entry name" value="ABC_TRANSPORTER_2"/>
    <property type="match status" value="1"/>
</dbReference>
<evidence type="ECO:0000256" key="5">
    <source>
        <dbReference type="PROSITE-ProRule" id="PRU01213"/>
    </source>
</evidence>
<dbReference type="RefSeq" id="WP_012836125.1">
    <property type="nucleotide sequence ID" value="NC_013441.1"/>
</dbReference>
<feature type="domain" description="ABC transporter" evidence="6">
    <location>
        <begin position="4"/>
        <end position="238"/>
    </location>
</feature>
<dbReference type="InterPro" id="IPR003439">
    <property type="entry name" value="ABC_transporter-like_ATP-bd"/>
</dbReference>
<dbReference type="InterPro" id="IPR008995">
    <property type="entry name" value="Mo/tungstate-bd_C_term_dom"/>
</dbReference>
<dbReference type="InterPro" id="IPR017871">
    <property type="entry name" value="ABC_transporter-like_CS"/>
</dbReference>
<evidence type="ECO:0000259" key="7">
    <source>
        <dbReference type="PROSITE" id="PS51866"/>
    </source>
</evidence>
<dbReference type="KEGG" id="gbr:Gbro_4507"/>
<evidence type="ECO:0000313" key="9">
    <source>
        <dbReference type="Proteomes" id="UP000001219"/>
    </source>
</evidence>
<evidence type="ECO:0000259" key="6">
    <source>
        <dbReference type="PROSITE" id="PS50893"/>
    </source>
</evidence>
<dbReference type="Pfam" id="PF03459">
    <property type="entry name" value="TOBE"/>
    <property type="match status" value="1"/>
</dbReference>
<dbReference type="EMBL" id="CP001802">
    <property type="protein sequence ID" value="ACY23640.1"/>
    <property type="molecule type" value="Genomic_DNA"/>
</dbReference>
<dbReference type="HOGENOM" id="CLU_000604_1_1_11"/>
<dbReference type="GO" id="GO:0005524">
    <property type="term" value="F:ATP binding"/>
    <property type="evidence" value="ECO:0007669"/>
    <property type="project" value="UniProtKB-KW"/>
</dbReference>
<dbReference type="PROSITE" id="PS00211">
    <property type="entry name" value="ABC_TRANSPORTER_1"/>
    <property type="match status" value="1"/>
</dbReference>
<sequence>MTTTSAADLSVWITLPTPSMRVDHTFAAGSTTAVVGPNGAGKTTLLRAIAGLLNGGESRIALGNELFHGRGRPVPVHRRGIALLGQDAGLFPHLSVRANVAFAPASQRLPRREVTLRADRWLDALDVVDLADRKPAQLSGGQAQRVAIARALAAQPRVLLLDEPFRALDVDVAARLRALLRDLLADRSRTTLIVTHDVVDAVGLADDILVIETGRVVQSGPTREVLSVPASRFAASLSGLNLFVGELESPNIVVDAVGNRVVGTAREELDAGKRGAAVFAPRSVAVYADVPHGSPRTVMQGTVTDLAPSGDHALVACAVGTQTVQAEVTWDAVADLDVRIGASVYLVVKASEVGIYGSAGAVLPGEK</sequence>
<dbReference type="InterPro" id="IPR005116">
    <property type="entry name" value="Transp-assoc_OB_typ1"/>
</dbReference>
<protein>
    <submittedName>
        <fullName evidence="8">ABC transporter related protein</fullName>
    </submittedName>
</protein>
<keyword evidence="9" id="KW-1185">Reference proteome</keyword>
<proteinExistence type="predicted"/>
<dbReference type="AlphaFoldDB" id="D0L6T0"/>
<keyword evidence="2 5" id="KW-0500">Molybdenum</keyword>
<dbReference type="SUPFAM" id="SSF52540">
    <property type="entry name" value="P-loop containing nucleoside triphosphate hydrolases"/>
    <property type="match status" value="1"/>
</dbReference>
<keyword evidence="3" id="KW-0547">Nucleotide-binding</keyword>
<dbReference type="GO" id="GO:0016887">
    <property type="term" value="F:ATP hydrolysis activity"/>
    <property type="evidence" value="ECO:0007669"/>
    <property type="project" value="InterPro"/>
</dbReference>
<dbReference type="GO" id="GO:0015689">
    <property type="term" value="P:molybdate ion transport"/>
    <property type="evidence" value="ECO:0007669"/>
    <property type="project" value="InterPro"/>
</dbReference>
<accession>D0L6T0</accession>
<keyword evidence="4" id="KW-0067">ATP-binding</keyword>
<dbReference type="STRING" id="526226.Gbro_4507"/>
<keyword evidence="1" id="KW-0813">Transport</keyword>
<evidence type="ECO:0000256" key="4">
    <source>
        <dbReference type="ARBA" id="ARBA00022840"/>
    </source>
</evidence>
<dbReference type="Proteomes" id="UP000001219">
    <property type="component" value="Chromosome"/>
</dbReference>